<dbReference type="SUPFAM" id="SSF53335">
    <property type="entry name" value="S-adenosyl-L-methionine-dependent methyltransferases"/>
    <property type="match status" value="1"/>
</dbReference>
<keyword evidence="3" id="KW-1185">Reference proteome</keyword>
<dbReference type="Proteomes" id="UP000198211">
    <property type="component" value="Unassembled WGS sequence"/>
</dbReference>
<dbReference type="EMBL" id="NBNE01007168">
    <property type="protein sequence ID" value="OWZ01010.1"/>
    <property type="molecule type" value="Genomic_DNA"/>
</dbReference>
<sequence length="298" mass="33251">MADFSEEEDRRLVQLAICEGWKQGELGGGGNKDEASYMVSIEAPTSSEDTQEKQCVSFPSPFFAKLLPMRPSVKATTKTIAPRPCHCSFDSRETIPSNGCPISPDAPWGVTKRHLNVGDITMEAISKLIEVANFEDNDVFLDVGSGVGNVLVQVALQTLEIRTSLVTITMELITDTSKRFSHLLKIKAYEADIRTITRDTKYFEPTSLAEPELLILSTTTLFCHDVVFEEDANLAVRDLFVVLPFLRLVALTTSVCLRHRCSCLNSFCQIWDLTTTFQVPITYGSSLRQLYMYTNRAS</sequence>
<comment type="caution">
    <text evidence="2">The sequence shown here is derived from an EMBL/GenBank/DDBJ whole genome shotgun (WGS) entry which is preliminary data.</text>
</comment>
<dbReference type="STRING" id="4795.A0A225V9A2"/>
<feature type="domain" description="DOT1" evidence="1">
    <location>
        <begin position="118"/>
        <end position="241"/>
    </location>
</feature>
<protein>
    <recommendedName>
        <fullName evidence="1">DOT1 domain-containing protein</fullName>
    </recommendedName>
</protein>
<dbReference type="InterPro" id="IPR029063">
    <property type="entry name" value="SAM-dependent_MTases_sf"/>
</dbReference>
<dbReference type="Gene3D" id="3.40.50.150">
    <property type="entry name" value="Vaccinia Virus protein VP39"/>
    <property type="match status" value="1"/>
</dbReference>
<name>A0A225V9A2_9STRA</name>
<evidence type="ECO:0000313" key="3">
    <source>
        <dbReference type="Proteomes" id="UP000198211"/>
    </source>
</evidence>
<dbReference type="InterPro" id="IPR025789">
    <property type="entry name" value="DOT1_dom"/>
</dbReference>
<evidence type="ECO:0000313" key="2">
    <source>
        <dbReference type="EMBL" id="OWZ01010.1"/>
    </source>
</evidence>
<dbReference type="GO" id="GO:0031151">
    <property type="term" value="F:histone H3K79 methyltransferase activity"/>
    <property type="evidence" value="ECO:0007669"/>
    <property type="project" value="InterPro"/>
</dbReference>
<dbReference type="AlphaFoldDB" id="A0A225V9A2"/>
<dbReference type="Pfam" id="PF08123">
    <property type="entry name" value="DOT1"/>
    <property type="match status" value="1"/>
</dbReference>
<reference evidence="3" key="1">
    <citation type="submission" date="2017-03" db="EMBL/GenBank/DDBJ databases">
        <title>Phytopthora megakarya and P. palmivora, two closely related causual agents of cacao black pod achieved similar genome size and gene model numbers by different mechanisms.</title>
        <authorList>
            <person name="Ali S."/>
            <person name="Shao J."/>
            <person name="Larry D.J."/>
            <person name="Kronmiller B."/>
            <person name="Shen D."/>
            <person name="Strem M.D."/>
            <person name="Melnick R.L."/>
            <person name="Guiltinan M.J."/>
            <person name="Tyler B.M."/>
            <person name="Meinhardt L.W."/>
            <person name="Bailey B.A."/>
        </authorList>
    </citation>
    <scope>NUCLEOTIDE SEQUENCE [LARGE SCALE GENOMIC DNA]</scope>
    <source>
        <strain evidence="3">zdho120</strain>
    </source>
</reference>
<organism evidence="2 3">
    <name type="scientific">Phytophthora megakarya</name>
    <dbReference type="NCBI Taxonomy" id="4795"/>
    <lineage>
        <taxon>Eukaryota</taxon>
        <taxon>Sar</taxon>
        <taxon>Stramenopiles</taxon>
        <taxon>Oomycota</taxon>
        <taxon>Peronosporomycetes</taxon>
        <taxon>Peronosporales</taxon>
        <taxon>Peronosporaceae</taxon>
        <taxon>Phytophthora</taxon>
    </lineage>
</organism>
<dbReference type="OrthoDB" id="127779at2759"/>
<accession>A0A225V9A2</accession>
<proteinExistence type="predicted"/>
<evidence type="ECO:0000259" key="1">
    <source>
        <dbReference type="Pfam" id="PF08123"/>
    </source>
</evidence>
<gene>
    <name evidence="2" type="ORF">PHMEG_00027681</name>
</gene>